<dbReference type="PANTHER" id="PTHR45663">
    <property type="entry name" value="GEO12009P1"/>
    <property type="match status" value="1"/>
</dbReference>
<evidence type="ECO:0000313" key="10">
    <source>
        <dbReference type="Proteomes" id="UP001427805"/>
    </source>
</evidence>
<dbReference type="PIRSF" id="PIRSF000077">
    <property type="entry name" value="Thioredoxin"/>
    <property type="match status" value="1"/>
</dbReference>
<evidence type="ECO:0000313" key="9">
    <source>
        <dbReference type="EMBL" id="MEN3747550.1"/>
    </source>
</evidence>
<dbReference type="PROSITE" id="PS51352">
    <property type="entry name" value="THIOREDOXIN_2"/>
    <property type="match status" value="1"/>
</dbReference>
<dbReference type="Pfam" id="PF00085">
    <property type="entry name" value="Thioredoxin"/>
    <property type="match status" value="1"/>
</dbReference>
<evidence type="ECO:0000256" key="5">
    <source>
        <dbReference type="ARBA" id="ARBA00023284"/>
    </source>
</evidence>
<evidence type="ECO:0000256" key="2">
    <source>
        <dbReference type="ARBA" id="ARBA00022448"/>
    </source>
</evidence>
<evidence type="ECO:0000256" key="7">
    <source>
        <dbReference type="PIRNR" id="PIRNR000077"/>
    </source>
</evidence>
<dbReference type="SUPFAM" id="SSF52833">
    <property type="entry name" value="Thioredoxin-like"/>
    <property type="match status" value="1"/>
</dbReference>
<dbReference type="NCBIfam" id="TIGR01068">
    <property type="entry name" value="thioredoxin"/>
    <property type="match status" value="1"/>
</dbReference>
<dbReference type="RefSeq" id="WP_346246550.1">
    <property type="nucleotide sequence ID" value="NZ_JBDIZK010000005.1"/>
</dbReference>
<evidence type="ECO:0000256" key="1">
    <source>
        <dbReference type="ARBA" id="ARBA00008987"/>
    </source>
</evidence>
<dbReference type="CDD" id="cd02947">
    <property type="entry name" value="TRX_family"/>
    <property type="match status" value="1"/>
</dbReference>
<protein>
    <recommendedName>
        <fullName evidence="6 7">Thioredoxin</fullName>
    </recommendedName>
</protein>
<keyword evidence="4" id="KW-1015">Disulfide bond</keyword>
<dbReference type="EMBL" id="JBDIZK010000005">
    <property type="protein sequence ID" value="MEN3747550.1"/>
    <property type="molecule type" value="Genomic_DNA"/>
</dbReference>
<sequence>MGTKVTSEAAFEADVLKSDKPVVVDFFTTWCGPCKMIAPALEELADEMSDRVAIVKIDADEHLDVATKYGVRGFPTLILFKDGQVAQTQPGAMPKSQIKAWIERGL</sequence>
<dbReference type="Gene3D" id="3.40.30.10">
    <property type="entry name" value="Glutaredoxin"/>
    <property type="match status" value="1"/>
</dbReference>
<dbReference type="InterPro" id="IPR013766">
    <property type="entry name" value="Thioredoxin_domain"/>
</dbReference>
<name>A0ABV0BBU3_9SPHN</name>
<gene>
    <name evidence="9" type="primary">trxA</name>
    <name evidence="9" type="ORF">TPR58_10255</name>
</gene>
<dbReference type="InterPro" id="IPR017937">
    <property type="entry name" value="Thioredoxin_CS"/>
</dbReference>
<dbReference type="PANTHER" id="PTHR45663:SF11">
    <property type="entry name" value="GEO12009P1"/>
    <property type="match status" value="1"/>
</dbReference>
<dbReference type="Proteomes" id="UP001427805">
    <property type="component" value="Unassembled WGS sequence"/>
</dbReference>
<organism evidence="9 10">
    <name type="scientific">Sphingomonas rustica</name>
    <dbReference type="NCBI Taxonomy" id="3103142"/>
    <lineage>
        <taxon>Bacteria</taxon>
        <taxon>Pseudomonadati</taxon>
        <taxon>Pseudomonadota</taxon>
        <taxon>Alphaproteobacteria</taxon>
        <taxon>Sphingomonadales</taxon>
        <taxon>Sphingomonadaceae</taxon>
        <taxon>Sphingomonas</taxon>
    </lineage>
</organism>
<accession>A0ABV0BBU3</accession>
<evidence type="ECO:0000256" key="3">
    <source>
        <dbReference type="ARBA" id="ARBA00022982"/>
    </source>
</evidence>
<dbReference type="PRINTS" id="PR00421">
    <property type="entry name" value="THIOREDOXIN"/>
</dbReference>
<evidence type="ECO:0000259" key="8">
    <source>
        <dbReference type="PROSITE" id="PS51352"/>
    </source>
</evidence>
<evidence type="ECO:0000256" key="4">
    <source>
        <dbReference type="ARBA" id="ARBA00023157"/>
    </source>
</evidence>
<feature type="domain" description="Thioredoxin" evidence="8">
    <location>
        <begin position="1"/>
        <end position="106"/>
    </location>
</feature>
<keyword evidence="10" id="KW-1185">Reference proteome</keyword>
<reference evidence="9 10" key="1">
    <citation type="submission" date="2024-05" db="EMBL/GenBank/DDBJ databases">
        <title>Sphingomonas sp. HF-S3 16S ribosomal RNA gene Genome sequencing and assembly.</title>
        <authorList>
            <person name="Lee H."/>
        </authorList>
    </citation>
    <scope>NUCLEOTIDE SEQUENCE [LARGE SCALE GENOMIC DNA]</scope>
    <source>
        <strain evidence="9 10">HF-S3</strain>
    </source>
</reference>
<dbReference type="InterPro" id="IPR005746">
    <property type="entry name" value="Thioredoxin"/>
</dbReference>
<proteinExistence type="inferred from homology"/>
<comment type="caution">
    <text evidence="9">The sequence shown here is derived from an EMBL/GenBank/DDBJ whole genome shotgun (WGS) entry which is preliminary data.</text>
</comment>
<keyword evidence="3" id="KW-0249">Electron transport</keyword>
<evidence type="ECO:0000256" key="6">
    <source>
        <dbReference type="NCBIfam" id="TIGR01068"/>
    </source>
</evidence>
<dbReference type="InterPro" id="IPR036249">
    <property type="entry name" value="Thioredoxin-like_sf"/>
</dbReference>
<dbReference type="PROSITE" id="PS00194">
    <property type="entry name" value="THIOREDOXIN_1"/>
    <property type="match status" value="1"/>
</dbReference>
<keyword evidence="5" id="KW-0676">Redox-active center</keyword>
<keyword evidence="2" id="KW-0813">Transport</keyword>
<comment type="similarity">
    <text evidence="1 7">Belongs to the thioredoxin family.</text>
</comment>